<evidence type="ECO:0000313" key="4">
    <source>
        <dbReference type="Proteomes" id="UP001357485"/>
    </source>
</evidence>
<feature type="compositionally biased region" description="Acidic residues" evidence="1">
    <location>
        <begin position="42"/>
        <end position="57"/>
    </location>
</feature>
<comment type="caution">
    <text evidence="3">The sequence shown here is derived from an EMBL/GenBank/DDBJ whole genome shotgun (WGS) entry which is preliminary data.</text>
</comment>
<proteinExistence type="predicted"/>
<reference evidence="3 4" key="1">
    <citation type="submission" date="2023-08" db="EMBL/GenBank/DDBJ databases">
        <title>Black Yeasts Isolated from many extreme environments.</title>
        <authorList>
            <person name="Coleine C."/>
            <person name="Stajich J.E."/>
            <person name="Selbmann L."/>
        </authorList>
    </citation>
    <scope>NUCLEOTIDE SEQUENCE [LARGE SCALE GENOMIC DNA]</scope>
    <source>
        <strain evidence="3 4">CCFEE 536</strain>
    </source>
</reference>
<sequence length="70" mass="7430">MEDSTEPAMDAFVEQLESSDPSVQIAAGENIALLYEKSHTELEDDEDAPPNDSDSDSDASSASDPNAPVM</sequence>
<evidence type="ECO:0000259" key="2">
    <source>
        <dbReference type="Pfam" id="PF05004"/>
    </source>
</evidence>
<gene>
    <name evidence="3" type="ORF">LTR16_012713</name>
</gene>
<dbReference type="InterPro" id="IPR007701">
    <property type="entry name" value="Interferon-rel_develop_reg_N"/>
</dbReference>
<evidence type="ECO:0000313" key="3">
    <source>
        <dbReference type="EMBL" id="KAK5149279.1"/>
    </source>
</evidence>
<keyword evidence="4" id="KW-1185">Reference proteome</keyword>
<name>A0ABR0LIG1_9PEZI</name>
<feature type="compositionally biased region" description="Low complexity" evidence="1">
    <location>
        <begin position="58"/>
        <end position="70"/>
    </location>
</feature>
<dbReference type="EMBL" id="JAVRRA010021579">
    <property type="protein sequence ID" value="KAK5149279.1"/>
    <property type="molecule type" value="Genomic_DNA"/>
</dbReference>
<evidence type="ECO:0000256" key="1">
    <source>
        <dbReference type="SAM" id="MobiDB-lite"/>
    </source>
</evidence>
<feature type="non-terminal residue" evidence="3">
    <location>
        <position position="70"/>
    </location>
</feature>
<dbReference type="Pfam" id="PF05004">
    <property type="entry name" value="IFRD"/>
    <property type="match status" value="1"/>
</dbReference>
<feature type="domain" description="Interferon-related developmental regulator N-terminal" evidence="2">
    <location>
        <begin position="3"/>
        <end position="56"/>
    </location>
</feature>
<accession>A0ABR0LIG1</accession>
<feature type="region of interest" description="Disordered" evidence="1">
    <location>
        <begin position="37"/>
        <end position="70"/>
    </location>
</feature>
<organism evidence="3 4">
    <name type="scientific">Cryomyces antarcticus</name>
    <dbReference type="NCBI Taxonomy" id="329879"/>
    <lineage>
        <taxon>Eukaryota</taxon>
        <taxon>Fungi</taxon>
        <taxon>Dikarya</taxon>
        <taxon>Ascomycota</taxon>
        <taxon>Pezizomycotina</taxon>
        <taxon>Dothideomycetes</taxon>
        <taxon>Dothideomycetes incertae sedis</taxon>
        <taxon>Cryomyces</taxon>
    </lineage>
</organism>
<protein>
    <recommendedName>
        <fullName evidence="2">Interferon-related developmental regulator N-terminal domain-containing protein</fullName>
    </recommendedName>
</protein>
<dbReference type="Proteomes" id="UP001357485">
    <property type="component" value="Unassembled WGS sequence"/>
</dbReference>